<proteinExistence type="predicted"/>
<dbReference type="EMBL" id="JAPWGM010000003">
    <property type="protein sequence ID" value="MCZ4244705.1"/>
    <property type="molecule type" value="Genomic_DNA"/>
</dbReference>
<keyword evidence="2" id="KW-1185">Reference proteome</keyword>
<dbReference type="Proteomes" id="UP001144347">
    <property type="component" value="Unassembled WGS sequence"/>
</dbReference>
<protein>
    <recommendedName>
        <fullName evidence="3">Glycosyl transferase family 11</fullName>
    </recommendedName>
</protein>
<name>A0ABT4L9X6_9SPHI</name>
<sequence>MISRKNIVVAKLPNAGLGNKLFVWARAMSFAYINHLPLYVIGLNRVHIGPFLRKERVKRFYFGQFKRNSFSSYINYQKHILFKSNSIVEPEIKYHPTNKPTLFLFDKIPSWKDYFKSIHEHRELIKMEFKNILSEKVKKNLSSQQDLEIGVHIRMGDFKPLPAGENFKNFGATRTPLKYFIDCIMAIRRKCEKELDVRIFSDGFKSELKEILILNNVSLQEPDLDVVDLIKLSKSKLIITSAHSSFSEWAGFLSDAPIIRHPDHIHGKIRNENELFEGTIEQYLA</sequence>
<evidence type="ECO:0000313" key="1">
    <source>
        <dbReference type="EMBL" id="MCZ4244705.1"/>
    </source>
</evidence>
<dbReference type="RefSeq" id="WP_269427758.1">
    <property type="nucleotide sequence ID" value="NZ_JAPWGM010000003.1"/>
</dbReference>
<gene>
    <name evidence="1" type="ORF">O0955_11900</name>
</gene>
<organism evidence="1 2">
    <name type="scientific">Pedobacter punctiformis</name>
    <dbReference type="NCBI Taxonomy" id="3004097"/>
    <lineage>
        <taxon>Bacteria</taxon>
        <taxon>Pseudomonadati</taxon>
        <taxon>Bacteroidota</taxon>
        <taxon>Sphingobacteriia</taxon>
        <taxon>Sphingobacteriales</taxon>
        <taxon>Sphingobacteriaceae</taxon>
        <taxon>Pedobacter</taxon>
    </lineage>
</organism>
<comment type="caution">
    <text evidence="1">The sequence shown here is derived from an EMBL/GenBank/DDBJ whole genome shotgun (WGS) entry which is preliminary data.</text>
</comment>
<evidence type="ECO:0000313" key="2">
    <source>
        <dbReference type="Proteomes" id="UP001144347"/>
    </source>
</evidence>
<reference evidence="1" key="1">
    <citation type="submission" date="2022-12" db="EMBL/GenBank/DDBJ databases">
        <title>Genome sequence of HCMS5-2.</title>
        <authorList>
            <person name="Woo H."/>
        </authorList>
    </citation>
    <scope>NUCLEOTIDE SEQUENCE</scope>
    <source>
        <strain evidence="1">HCMS5-2</strain>
    </source>
</reference>
<accession>A0ABT4L9X6</accession>
<evidence type="ECO:0008006" key="3">
    <source>
        <dbReference type="Google" id="ProtNLM"/>
    </source>
</evidence>